<feature type="region of interest" description="Disordered" evidence="1">
    <location>
        <begin position="1"/>
        <end position="40"/>
    </location>
</feature>
<accession>V4S7J1</accession>
<protein>
    <submittedName>
        <fullName evidence="2">Uncharacterized protein</fullName>
    </submittedName>
</protein>
<evidence type="ECO:0000313" key="3">
    <source>
        <dbReference type="Proteomes" id="UP000017822"/>
    </source>
</evidence>
<dbReference type="Proteomes" id="UP000017822">
    <property type="component" value="Unassembled WGS sequence"/>
</dbReference>
<dbReference type="AlphaFoldDB" id="V4S7J1"/>
<reference evidence="2 3" key="1">
    <citation type="submission" date="2013-07" db="EMBL/GenBank/DDBJ databases">
        <authorList>
            <person name="Schaap P.J."/>
            <person name="Mehboob F."/>
            <person name="Oosterkamp M.J."/>
            <person name="de Vos W.M."/>
            <person name="Stams A.J.M."/>
            <person name="Koehorst J.J."/>
        </authorList>
    </citation>
    <scope>NUCLEOTIDE SEQUENCE [LARGE SCALE GENOMIC DNA]</scope>
    <source>
        <strain evidence="2 3">AW-1</strain>
    </source>
</reference>
<sequence>MSAFGESASEQNSERHTHNRFTKQAAMSSDHAGFEQARTV</sequence>
<evidence type="ECO:0000256" key="1">
    <source>
        <dbReference type="SAM" id="MobiDB-lite"/>
    </source>
</evidence>
<dbReference type="PATRIC" id="fig|1263865.4.peg.455"/>
<comment type="caution">
    <text evidence="2">The sequence shown here is derived from an EMBL/GenBank/DDBJ whole genome shotgun (WGS) entry which is preliminary data.</text>
</comment>
<name>V4S7J1_STUCH</name>
<organism evidence="2 3">
    <name type="scientific">Stutzerimonas chloritidismutans AW-1</name>
    <dbReference type="NCBI Taxonomy" id="1263865"/>
    <lineage>
        <taxon>Bacteria</taxon>
        <taxon>Pseudomonadati</taxon>
        <taxon>Pseudomonadota</taxon>
        <taxon>Gammaproteobacteria</taxon>
        <taxon>Pseudomonadales</taxon>
        <taxon>Pseudomonadaceae</taxon>
        <taxon>Stutzerimonas</taxon>
    </lineage>
</organism>
<proteinExistence type="predicted"/>
<dbReference type="EMBL" id="AOFQ01000006">
    <property type="protein sequence ID" value="ESR00967.1"/>
    <property type="molecule type" value="Genomic_DNA"/>
</dbReference>
<evidence type="ECO:0000313" key="2">
    <source>
        <dbReference type="EMBL" id="ESR00967.1"/>
    </source>
</evidence>
<gene>
    <name evidence="2" type="ORF">F753_02320</name>
</gene>